<dbReference type="Proteomes" id="UP000075288">
    <property type="component" value="Unassembled WGS sequence"/>
</dbReference>
<evidence type="ECO:0000313" key="2">
    <source>
        <dbReference type="Proteomes" id="UP000075288"/>
    </source>
</evidence>
<protein>
    <submittedName>
        <fullName evidence="1">Uncharacterized protein</fullName>
    </submittedName>
</protein>
<dbReference type="AlphaFoldDB" id="A0A150K8V8"/>
<sequence length="39" mass="4827">MIRMMYNVFLTMNLKYIVTMNDILERALRGFMKKREILE</sequence>
<organism evidence="1 2">
    <name type="scientific">Heyndrickxia coagulans</name>
    <name type="common">Weizmannia coagulans</name>
    <dbReference type="NCBI Taxonomy" id="1398"/>
    <lineage>
        <taxon>Bacteria</taxon>
        <taxon>Bacillati</taxon>
        <taxon>Bacillota</taxon>
        <taxon>Bacilli</taxon>
        <taxon>Bacillales</taxon>
        <taxon>Bacillaceae</taxon>
        <taxon>Heyndrickxia</taxon>
    </lineage>
</organism>
<accession>A0A150K8V8</accession>
<comment type="caution">
    <text evidence="1">The sequence shown here is derived from an EMBL/GenBank/DDBJ whole genome shotgun (WGS) entry which is preliminary data.</text>
</comment>
<dbReference type="EMBL" id="LQYG01000011">
    <property type="protein sequence ID" value="KYC65982.1"/>
    <property type="molecule type" value="Genomic_DNA"/>
</dbReference>
<reference evidence="1 2" key="1">
    <citation type="submission" date="2016-01" db="EMBL/GenBank/DDBJ databases">
        <title>Genome Sequences of Twelve Sporeforming Bacillus Species Isolated from Foods.</title>
        <authorList>
            <person name="Berendsen E.M."/>
            <person name="Wells-Bennik M.H."/>
            <person name="Krawcyk A.O."/>
            <person name="De Jong A."/>
            <person name="Holsappel S."/>
            <person name="Eijlander R.T."/>
            <person name="Kuipers O.P."/>
        </authorList>
    </citation>
    <scope>NUCLEOTIDE SEQUENCE [LARGE SCALE GENOMIC DNA]</scope>
    <source>
        <strain evidence="1 2">B4098</strain>
    </source>
</reference>
<name>A0A150K8V8_HEYCO</name>
<proteinExistence type="predicted"/>
<gene>
    <name evidence="1" type="ORF">B4098_0852</name>
</gene>
<evidence type="ECO:0000313" key="1">
    <source>
        <dbReference type="EMBL" id="KYC65982.1"/>
    </source>
</evidence>